<protein>
    <submittedName>
        <fullName evidence="1">Phosphoesterase</fullName>
    </submittedName>
</protein>
<dbReference type="EMBL" id="DSVQ01000015">
    <property type="protein sequence ID" value="HGT39871.1"/>
    <property type="molecule type" value="Genomic_DNA"/>
</dbReference>
<organism evidence="1">
    <name type="scientific">Schlesneria paludicola</name>
    <dbReference type="NCBI Taxonomy" id="360056"/>
    <lineage>
        <taxon>Bacteria</taxon>
        <taxon>Pseudomonadati</taxon>
        <taxon>Planctomycetota</taxon>
        <taxon>Planctomycetia</taxon>
        <taxon>Planctomycetales</taxon>
        <taxon>Planctomycetaceae</taxon>
        <taxon>Schlesneria</taxon>
    </lineage>
</organism>
<evidence type="ECO:0000313" key="1">
    <source>
        <dbReference type="EMBL" id="HGT39871.1"/>
    </source>
</evidence>
<name>A0A7C4LR93_9PLAN</name>
<dbReference type="Gene3D" id="3.90.79.10">
    <property type="entry name" value="Nucleoside Triphosphate Pyrophosphohydrolase"/>
    <property type="match status" value="1"/>
</dbReference>
<comment type="caution">
    <text evidence="1">The sequence shown here is derived from an EMBL/GenBank/DDBJ whole genome shotgun (WGS) entry which is preliminary data.</text>
</comment>
<proteinExistence type="predicted"/>
<reference evidence="1" key="1">
    <citation type="journal article" date="2020" name="mSystems">
        <title>Genome- and Community-Level Interaction Insights into Carbon Utilization and Element Cycling Functions of Hydrothermarchaeota in Hydrothermal Sediment.</title>
        <authorList>
            <person name="Zhou Z."/>
            <person name="Liu Y."/>
            <person name="Xu W."/>
            <person name="Pan J."/>
            <person name="Luo Z.H."/>
            <person name="Li M."/>
        </authorList>
    </citation>
    <scope>NUCLEOTIDE SEQUENCE [LARGE SCALE GENOMIC DNA]</scope>
    <source>
        <strain evidence="1">SpSt-508</strain>
    </source>
</reference>
<dbReference type="AlphaFoldDB" id="A0A7C4LR93"/>
<accession>A0A7C4LR93</accession>
<gene>
    <name evidence="1" type="ORF">ENS64_11520</name>
</gene>
<sequence length="199" mass="22500">MDATVEHVLCVPTLLFHEIGYFQGFQRDVERYLRILLDPLHTQFRPRSEVETDPSYKQLIPYCIFQCGELIFHYRRGRAGGEGRLHSKRSIGVGGHISATDPLQGERVYAAAMHREIAEEVVLDSAVRDVCVGLINDDETPVGKVHLGIVHVFTLESAKVLPREESILETGFASPAVLREQRDQFESWSQICLEHLFGA</sequence>